<accession>B6Q5W0</accession>
<dbReference type="InterPro" id="IPR038718">
    <property type="entry name" value="SNF2-like_sf"/>
</dbReference>
<gene>
    <name evidence="10" type="ORF">PMAA_033060</name>
</gene>
<dbReference type="Pfam" id="PF00271">
    <property type="entry name" value="Helicase_C"/>
    <property type="match status" value="1"/>
</dbReference>
<evidence type="ECO:0000256" key="7">
    <source>
        <dbReference type="SAM" id="MobiDB-lite"/>
    </source>
</evidence>
<protein>
    <submittedName>
        <fullName evidence="10">Nucleosome remodeling complex ATPase subunit (Snf2h), putative</fullName>
    </submittedName>
</protein>
<dbReference type="PROSITE" id="PS51194">
    <property type="entry name" value="HELICASE_CTER"/>
    <property type="match status" value="1"/>
</dbReference>
<dbReference type="Gene3D" id="3.40.50.300">
    <property type="entry name" value="P-loop containing nucleotide triphosphate hydrolases"/>
    <property type="match status" value="1"/>
</dbReference>
<dbReference type="SUPFAM" id="SSF57903">
    <property type="entry name" value="FYVE/PHD zinc finger"/>
    <property type="match status" value="1"/>
</dbReference>
<dbReference type="SUPFAM" id="SSF52540">
    <property type="entry name" value="P-loop containing nucleoside triphosphate hydrolases"/>
    <property type="match status" value="2"/>
</dbReference>
<dbReference type="Pfam" id="PF00176">
    <property type="entry name" value="SNF2-rel_dom"/>
    <property type="match status" value="1"/>
</dbReference>
<evidence type="ECO:0000256" key="2">
    <source>
        <dbReference type="ARBA" id="ARBA00022741"/>
    </source>
</evidence>
<evidence type="ECO:0000256" key="1">
    <source>
        <dbReference type="ARBA" id="ARBA00022723"/>
    </source>
</evidence>
<keyword evidence="2" id="KW-0547">Nucleotide-binding</keyword>
<dbReference type="CDD" id="cd18793">
    <property type="entry name" value="SF2_C_SNF"/>
    <property type="match status" value="1"/>
</dbReference>
<evidence type="ECO:0000259" key="8">
    <source>
        <dbReference type="PROSITE" id="PS51192"/>
    </source>
</evidence>
<dbReference type="InterPro" id="IPR001965">
    <property type="entry name" value="Znf_PHD"/>
</dbReference>
<dbReference type="InterPro" id="IPR011011">
    <property type="entry name" value="Znf_FYVE_PHD"/>
</dbReference>
<organism evidence="10 11">
    <name type="scientific">Talaromyces marneffei (strain ATCC 18224 / CBS 334.59 / QM 7333)</name>
    <name type="common">Penicillium marneffei</name>
    <dbReference type="NCBI Taxonomy" id="441960"/>
    <lineage>
        <taxon>Eukaryota</taxon>
        <taxon>Fungi</taxon>
        <taxon>Dikarya</taxon>
        <taxon>Ascomycota</taxon>
        <taxon>Pezizomycotina</taxon>
        <taxon>Eurotiomycetes</taxon>
        <taxon>Eurotiomycetidae</taxon>
        <taxon>Eurotiales</taxon>
        <taxon>Trichocomaceae</taxon>
        <taxon>Talaromyces</taxon>
        <taxon>Talaromyces sect. Talaromyces</taxon>
    </lineage>
</organism>
<dbReference type="AlphaFoldDB" id="B6Q5W0"/>
<dbReference type="SMART" id="SM00490">
    <property type="entry name" value="HELICc"/>
    <property type="match status" value="1"/>
</dbReference>
<dbReference type="InterPro" id="IPR049730">
    <property type="entry name" value="SNF2/RAD54-like_C"/>
</dbReference>
<keyword evidence="6" id="KW-0067">ATP-binding</keyword>
<dbReference type="Proteomes" id="UP000001294">
    <property type="component" value="Unassembled WGS sequence"/>
</dbReference>
<feature type="compositionally biased region" description="Polar residues" evidence="7">
    <location>
        <begin position="364"/>
        <end position="377"/>
    </location>
</feature>
<evidence type="ECO:0000256" key="4">
    <source>
        <dbReference type="ARBA" id="ARBA00022801"/>
    </source>
</evidence>
<dbReference type="Gene3D" id="3.30.40.10">
    <property type="entry name" value="Zinc/RING finger domain, C3HC4 (zinc finger)"/>
    <property type="match status" value="1"/>
</dbReference>
<keyword evidence="4" id="KW-0378">Hydrolase</keyword>
<evidence type="ECO:0000259" key="9">
    <source>
        <dbReference type="PROSITE" id="PS51194"/>
    </source>
</evidence>
<dbReference type="GO" id="GO:0008270">
    <property type="term" value="F:zinc ion binding"/>
    <property type="evidence" value="ECO:0007669"/>
    <property type="project" value="UniProtKB-KW"/>
</dbReference>
<dbReference type="PANTHER" id="PTHR10799">
    <property type="entry name" value="SNF2/RAD54 HELICASE FAMILY"/>
    <property type="match status" value="1"/>
</dbReference>
<dbReference type="SMART" id="SM00487">
    <property type="entry name" value="DEXDc"/>
    <property type="match status" value="1"/>
</dbReference>
<dbReference type="InterPro" id="IPR027417">
    <property type="entry name" value="P-loop_NTPase"/>
</dbReference>
<feature type="domain" description="Helicase ATP-binding" evidence="8">
    <location>
        <begin position="74"/>
        <end position="262"/>
    </location>
</feature>
<dbReference type="GO" id="GO:0005524">
    <property type="term" value="F:ATP binding"/>
    <property type="evidence" value="ECO:0007669"/>
    <property type="project" value="InterPro"/>
</dbReference>
<dbReference type="EMBL" id="DS995899">
    <property type="protein sequence ID" value="EEA28499.1"/>
    <property type="molecule type" value="Genomic_DNA"/>
</dbReference>
<keyword evidence="11" id="KW-1185">Reference proteome</keyword>
<evidence type="ECO:0000256" key="6">
    <source>
        <dbReference type="ARBA" id="ARBA00022840"/>
    </source>
</evidence>
<dbReference type="CDD" id="cd17919">
    <property type="entry name" value="DEXHc_Snf"/>
    <property type="match status" value="1"/>
</dbReference>
<keyword evidence="3" id="KW-0863">Zinc-finger</keyword>
<evidence type="ECO:0000313" key="10">
    <source>
        <dbReference type="EMBL" id="EEA28499.1"/>
    </source>
</evidence>
<feature type="domain" description="Helicase C-terminal" evidence="9">
    <location>
        <begin position="430"/>
        <end position="579"/>
    </location>
</feature>
<dbReference type="OrthoDB" id="288590at2759"/>
<proteinExistence type="predicted"/>
<evidence type="ECO:0000256" key="5">
    <source>
        <dbReference type="ARBA" id="ARBA00022833"/>
    </source>
</evidence>
<dbReference type="GO" id="GO:0016787">
    <property type="term" value="F:hydrolase activity"/>
    <property type="evidence" value="ECO:0007669"/>
    <property type="project" value="UniProtKB-KW"/>
</dbReference>
<dbReference type="PhylomeDB" id="B6Q5W0"/>
<sequence>MAAADTTVERRFTPFIVAHKSKILPLLGDEKIADKLEEEVIDEDIHQYERLHNQPAGINARLKPHQLDGVSFLSWLRKNNAHGILADEMGLGKTLQILSFFQLIKNNGNDDRRPFIVVCPMSVLANWQMEIENWTSLKAIKWYGNYEKRKFAAQMVKNQGTAGFLSILFSVVLGSNIFSTSADFDIVLTTYETVVTDSYRFSRMGPWEVVVLDEGHRIKNFITKLSTSVKRLKTRQRVILTGTPIQNDLSEVWSLCQWLYPEIFVKETLQHWKEAFSLSDGSIDTLFLEDIREFLGVIMLRRLKQSTSAGQEIPAKKEIILHLPLTQEQKALYLDVITGRSDFVKASTYENGSYSMETPPPSPSNESFNQSQPTSQKISEKGSGRSVTNVLMELRKICVHPLLVDTMERGNDDADAMIRELVHTSSKFIALERLLDHEVIQNNKKMLIFAGFDYALDCCQSLLHAMNISHLRLDGNTPYAMRKLNVHRFQKQDKHRVFVIAMRAGGEDITLTSAEVIVFMDFDWNPSIMAQAEARAHRIGQTKAVTVVKLCTRGTVESQMLERLNNKLYLASKVVTDVAAAAVSSELSVGDSLESDDIFIRRLISHRCDSVTVDSFSADDLIEMNWDEIVNYFQHTNDVEDYEPMSPVSSPPSPGADSFNEQEKHWLSQSTSIKTGMFNGTVFQRPRAQLKDSLPENTDPSKRRLEKNRTVYDPEIDYFIDKESTMCNYGQAGPTLTKGFTLTVNAVGRIEFKHLKSCLICGKTRNLEECTYCPRAYHEGCANQERNASKKNPFNNKVCPHHRCRKCGLTANNAGGLLLACTKCPGAYCIDCVDLDAIKSIGDNILEFEAIGYESPRYIHHITCGDCLEKGQKSERKRTVNPSDSRVFRSMKRTRGFDFE</sequence>
<dbReference type="Gene3D" id="3.40.50.10810">
    <property type="entry name" value="Tandem AAA-ATPase domain"/>
    <property type="match status" value="1"/>
</dbReference>
<feature type="region of interest" description="Disordered" evidence="7">
    <location>
        <begin position="352"/>
        <end position="384"/>
    </location>
</feature>
<dbReference type="InterPro" id="IPR001650">
    <property type="entry name" value="Helicase_C-like"/>
</dbReference>
<dbReference type="HOGENOM" id="CLU_000315_32_0_1"/>
<keyword evidence="5" id="KW-0862">Zinc</keyword>
<evidence type="ECO:0000256" key="3">
    <source>
        <dbReference type="ARBA" id="ARBA00022771"/>
    </source>
</evidence>
<dbReference type="InterPro" id="IPR014001">
    <property type="entry name" value="Helicase_ATP-bd"/>
</dbReference>
<dbReference type="InterPro" id="IPR000330">
    <property type="entry name" value="SNF2_N"/>
</dbReference>
<dbReference type="VEuPathDB" id="FungiDB:PMAA_033060"/>
<dbReference type="PROSITE" id="PS51192">
    <property type="entry name" value="HELICASE_ATP_BIND_1"/>
    <property type="match status" value="1"/>
</dbReference>
<dbReference type="InterPro" id="IPR013083">
    <property type="entry name" value="Znf_RING/FYVE/PHD"/>
</dbReference>
<evidence type="ECO:0000313" key="11">
    <source>
        <dbReference type="Proteomes" id="UP000001294"/>
    </source>
</evidence>
<dbReference type="STRING" id="441960.B6Q5W0"/>
<dbReference type="SMART" id="SM00249">
    <property type="entry name" value="PHD"/>
    <property type="match status" value="2"/>
</dbReference>
<name>B6Q5W0_TALMQ</name>
<reference evidence="11" key="1">
    <citation type="journal article" date="2015" name="Genome Announc.">
        <title>Genome sequence of the AIDS-associated pathogen Penicillium marneffei (ATCC18224) and its near taxonomic relative Talaromyces stipitatus (ATCC10500).</title>
        <authorList>
            <person name="Nierman W.C."/>
            <person name="Fedorova-Abrams N.D."/>
            <person name="Andrianopoulos A."/>
        </authorList>
    </citation>
    <scope>NUCLEOTIDE SEQUENCE [LARGE SCALE GENOMIC DNA]</scope>
    <source>
        <strain evidence="11">ATCC 18224 / CBS 334.59 / QM 7333</strain>
    </source>
</reference>
<keyword evidence="1" id="KW-0479">Metal-binding</keyword>